<dbReference type="PANTHER" id="PTHR28058:SF1">
    <property type="entry name" value="SMALL RIBOSOMAL SUBUNIT PROTEIN BS1M"/>
    <property type="match status" value="1"/>
</dbReference>
<organism evidence="2 3">
    <name type="scientific">Delitschia confertaspora ATCC 74209</name>
    <dbReference type="NCBI Taxonomy" id="1513339"/>
    <lineage>
        <taxon>Eukaryota</taxon>
        <taxon>Fungi</taxon>
        <taxon>Dikarya</taxon>
        <taxon>Ascomycota</taxon>
        <taxon>Pezizomycotina</taxon>
        <taxon>Dothideomycetes</taxon>
        <taxon>Pleosporomycetidae</taxon>
        <taxon>Pleosporales</taxon>
        <taxon>Delitschiaceae</taxon>
        <taxon>Delitschia</taxon>
    </lineage>
</organism>
<comment type="caution">
    <text evidence="2">The sequence shown here is derived from an EMBL/GenBank/DDBJ whole genome shotgun (WGS) entry which is preliminary data.</text>
</comment>
<proteinExistence type="predicted"/>
<gene>
    <name evidence="2" type="ORF">GQ43DRAFT_444535</name>
</gene>
<dbReference type="OrthoDB" id="3913595at2759"/>
<dbReference type="GO" id="GO:0070124">
    <property type="term" value="P:mitochondrial translational initiation"/>
    <property type="evidence" value="ECO:0007669"/>
    <property type="project" value="TreeGrafter"/>
</dbReference>
<protein>
    <submittedName>
        <fullName evidence="2">Uncharacterized protein</fullName>
    </submittedName>
</protein>
<feature type="compositionally biased region" description="Polar residues" evidence="1">
    <location>
        <begin position="37"/>
        <end position="50"/>
    </location>
</feature>
<dbReference type="GO" id="GO:0003735">
    <property type="term" value="F:structural constituent of ribosome"/>
    <property type="evidence" value="ECO:0007669"/>
    <property type="project" value="TreeGrafter"/>
</dbReference>
<dbReference type="AlphaFoldDB" id="A0A9P4MRL1"/>
<accession>A0A9P4MRL1</accession>
<name>A0A9P4MRL1_9PLEO</name>
<reference evidence="2" key="1">
    <citation type="journal article" date="2020" name="Stud. Mycol.">
        <title>101 Dothideomycetes genomes: a test case for predicting lifestyles and emergence of pathogens.</title>
        <authorList>
            <person name="Haridas S."/>
            <person name="Albert R."/>
            <person name="Binder M."/>
            <person name="Bloem J."/>
            <person name="Labutti K."/>
            <person name="Salamov A."/>
            <person name="Andreopoulos B."/>
            <person name="Baker S."/>
            <person name="Barry K."/>
            <person name="Bills G."/>
            <person name="Bluhm B."/>
            <person name="Cannon C."/>
            <person name="Castanera R."/>
            <person name="Culley D."/>
            <person name="Daum C."/>
            <person name="Ezra D."/>
            <person name="Gonzalez J."/>
            <person name="Henrissat B."/>
            <person name="Kuo A."/>
            <person name="Liang C."/>
            <person name="Lipzen A."/>
            <person name="Lutzoni F."/>
            <person name="Magnuson J."/>
            <person name="Mondo S."/>
            <person name="Nolan M."/>
            <person name="Ohm R."/>
            <person name="Pangilinan J."/>
            <person name="Park H.-J."/>
            <person name="Ramirez L."/>
            <person name="Alfaro M."/>
            <person name="Sun H."/>
            <person name="Tritt A."/>
            <person name="Yoshinaga Y."/>
            <person name="Zwiers L.-H."/>
            <person name="Turgeon B."/>
            <person name="Goodwin S."/>
            <person name="Spatafora J."/>
            <person name="Crous P."/>
            <person name="Grigoriev I."/>
        </authorList>
    </citation>
    <scope>NUCLEOTIDE SEQUENCE</scope>
    <source>
        <strain evidence="2">ATCC 74209</strain>
    </source>
</reference>
<dbReference type="Pfam" id="PF11709">
    <property type="entry name" value="Mit_ribos_Mrp51"/>
    <property type="match status" value="1"/>
</dbReference>
<feature type="region of interest" description="Disordered" evidence="1">
    <location>
        <begin position="22"/>
        <end position="51"/>
    </location>
</feature>
<sequence length="521" mass="57741">MSLGRVSRQSASPAANLLRNSRLFSLPSPLPKPSPSADTGSSTQGVSDTATLPYPTHQAIATTLSSLSRGDWGLKRNLPLKSTANTSKPAIRFSAIDTIEQITDFESAQDHVRTVEKWEELNVPMLTHSIPQDATALKPRSAFERDLDITAGSDERTVDERTLLFQALKQRVRHTRSSKNVTNENGYEPLPVKAATRRTNGTRWKFEGPWIPTMTASEFTRYVEKSVSERQTEFHAYVVEYVKHKLYNTRAATERAQQDWPEDAEEARQLEDKLKVEWSKFDEKDIAATIQNLRKESLSDPINSELLQKLIIPFLGLPPIALKSTAYNVHTDREFELQTSARTTHPSGGLGYLRTNAYLENHPILGPQASHTPVPARVVRPRRLPNSSTKMAKLGVAGVVTNQPPTARGGTGATAVLQELNLDAPGGHKIWVDPKAGSVTRDGRISLDLQFADQVAVAVKKGETEEKIPVRERSGGYGGYEGRRGGRVRGFSDREMREVAPQLLDALNPGWKKVDFGKKDV</sequence>
<dbReference type="Proteomes" id="UP000799536">
    <property type="component" value="Unassembled WGS sequence"/>
</dbReference>
<dbReference type="PANTHER" id="PTHR28058">
    <property type="entry name" value="37S RIBOSOMAL PROTEIN MRP51, MITOCHONDRIAL"/>
    <property type="match status" value="1"/>
</dbReference>
<dbReference type="EMBL" id="ML994279">
    <property type="protein sequence ID" value="KAF2197093.1"/>
    <property type="molecule type" value="Genomic_DNA"/>
</dbReference>
<evidence type="ECO:0000256" key="1">
    <source>
        <dbReference type="SAM" id="MobiDB-lite"/>
    </source>
</evidence>
<evidence type="ECO:0000313" key="3">
    <source>
        <dbReference type="Proteomes" id="UP000799536"/>
    </source>
</evidence>
<keyword evidence="3" id="KW-1185">Reference proteome</keyword>
<dbReference type="InterPro" id="IPR016712">
    <property type="entry name" value="Rbsml_bS1m-like"/>
</dbReference>
<evidence type="ECO:0000313" key="2">
    <source>
        <dbReference type="EMBL" id="KAF2197093.1"/>
    </source>
</evidence>
<dbReference type="GO" id="GO:0005763">
    <property type="term" value="C:mitochondrial small ribosomal subunit"/>
    <property type="evidence" value="ECO:0007669"/>
    <property type="project" value="TreeGrafter"/>
</dbReference>